<comment type="caution">
    <text evidence="8">The sequence shown here is derived from an EMBL/GenBank/DDBJ whole genome shotgun (WGS) entry which is preliminary data.</text>
</comment>
<dbReference type="Pfam" id="PF02319">
    <property type="entry name" value="WHD_E2F_TDP"/>
    <property type="match status" value="1"/>
</dbReference>
<dbReference type="InterPro" id="IPR036388">
    <property type="entry name" value="WH-like_DNA-bd_sf"/>
</dbReference>
<organism evidence="8 9">
    <name type="scientific">Ambispora leptoticha</name>
    <dbReference type="NCBI Taxonomy" id="144679"/>
    <lineage>
        <taxon>Eukaryota</taxon>
        <taxon>Fungi</taxon>
        <taxon>Fungi incertae sedis</taxon>
        <taxon>Mucoromycota</taxon>
        <taxon>Glomeromycotina</taxon>
        <taxon>Glomeromycetes</taxon>
        <taxon>Archaeosporales</taxon>
        <taxon>Ambisporaceae</taxon>
        <taxon>Ambispora</taxon>
    </lineage>
</organism>
<dbReference type="GO" id="GO:0000981">
    <property type="term" value="F:DNA-binding transcription factor activity, RNA polymerase II-specific"/>
    <property type="evidence" value="ECO:0007669"/>
    <property type="project" value="TreeGrafter"/>
</dbReference>
<dbReference type="Gene3D" id="1.10.10.10">
    <property type="entry name" value="Winged helix-like DNA-binding domain superfamily/Winged helix DNA-binding domain"/>
    <property type="match status" value="1"/>
</dbReference>
<dbReference type="InterPro" id="IPR036390">
    <property type="entry name" value="WH_DNA-bd_sf"/>
</dbReference>
<evidence type="ECO:0000313" key="9">
    <source>
        <dbReference type="Proteomes" id="UP000789508"/>
    </source>
</evidence>
<dbReference type="InterPro" id="IPR015633">
    <property type="entry name" value="E2F"/>
</dbReference>
<feature type="region of interest" description="Disordered" evidence="6">
    <location>
        <begin position="191"/>
        <end position="212"/>
    </location>
</feature>
<gene>
    <name evidence="8" type="ORF">ALEPTO_LOCUS4106</name>
</gene>
<dbReference type="OrthoDB" id="1743261at2759"/>
<evidence type="ECO:0000313" key="8">
    <source>
        <dbReference type="EMBL" id="CAG8513695.1"/>
    </source>
</evidence>
<dbReference type="EMBL" id="CAJVPS010000886">
    <property type="protein sequence ID" value="CAG8513695.1"/>
    <property type="molecule type" value="Genomic_DNA"/>
</dbReference>
<dbReference type="SUPFAM" id="SSF46785">
    <property type="entry name" value="Winged helix' DNA-binding domain"/>
    <property type="match status" value="1"/>
</dbReference>
<keyword evidence="5" id="KW-0539">Nucleus</keyword>
<dbReference type="GO" id="GO:0000978">
    <property type="term" value="F:RNA polymerase II cis-regulatory region sequence-specific DNA binding"/>
    <property type="evidence" value="ECO:0007669"/>
    <property type="project" value="InterPro"/>
</dbReference>
<dbReference type="InterPro" id="IPR003316">
    <property type="entry name" value="E2F_WHTH_DNA-bd_dom"/>
</dbReference>
<reference evidence="8" key="1">
    <citation type="submission" date="2021-06" db="EMBL/GenBank/DDBJ databases">
        <authorList>
            <person name="Kallberg Y."/>
            <person name="Tangrot J."/>
            <person name="Rosling A."/>
        </authorList>
    </citation>
    <scope>NUCLEOTIDE SEQUENCE</scope>
    <source>
        <strain evidence="8">FL130A</strain>
    </source>
</reference>
<evidence type="ECO:0000256" key="1">
    <source>
        <dbReference type="ARBA" id="ARBA00010940"/>
    </source>
</evidence>
<accession>A0A9N9F713</accession>
<keyword evidence="9" id="KW-1185">Reference proteome</keyword>
<name>A0A9N9F713_9GLOM</name>
<dbReference type="GO" id="GO:0090575">
    <property type="term" value="C:RNA polymerase II transcription regulator complex"/>
    <property type="evidence" value="ECO:0007669"/>
    <property type="project" value="TreeGrafter"/>
</dbReference>
<feature type="domain" description="E2F/DP family winged-helix DNA-binding" evidence="7">
    <location>
        <begin position="22"/>
        <end position="94"/>
    </location>
</feature>
<evidence type="ECO:0000256" key="3">
    <source>
        <dbReference type="ARBA" id="ARBA00023125"/>
    </source>
</evidence>
<comment type="similarity">
    <text evidence="1 5">Belongs to the E2F/DP family.</text>
</comment>
<dbReference type="SMART" id="SM01372">
    <property type="entry name" value="E2F_TDP"/>
    <property type="match status" value="1"/>
</dbReference>
<evidence type="ECO:0000259" key="7">
    <source>
        <dbReference type="SMART" id="SM01372"/>
    </source>
</evidence>
<evidence type="ECO:0000256" key="6">
    <source>
        <dbReference type="SAM" id="MobiDB-lite"/>
    </source>
</evidence>
<keyword evidence="3 5" id="KW-0238">DNA-binding</keyword>
<keyword evidence="4 5" id="KW-0804">Transcription</keyword>
<dbReference type="PANTHER" id="PTHR12081:SF18">
    <property type="entry name" value="TRANSCRIPTION FACTOR E2F2-RELATED"/>
    <property type="match status" value="1"/>
</dbReference>
<comment type="subcellular location">
    <subcellularLocation>
        <location evidence="5">Nucleus</location>
    </subcellularLocation>
</comment>
<feature type="region of interest" description="Disordered" evidence="6">
    <location>
        <begin position="1"/>
        <end position="20"/>
    </location>
</feature>
<sequence length="240" mass="27693">MNDTTAERPERHTSNGSNTSCRFDNSLTKLTKDFWNLLEQSEDGDLDLNIAANKLNVQKRRIYDITNVLEGIGIHKLTHFQANNHEANNARRIAQLKVRLAHINSETENLHNQNVELDSTIENFYESDDANFAYLDQNEIKEVISSVDSLFAVRTFHYATSPAFIKNFRSYQISIRSPEVIKFDSNHSINDTYTNHSSPPLNTHDRGTLSNRQGSCQQLYSSHHQNTYLRNYDECVNQRQ</sequence>
<evidence type="ECO:0000256" key="5">
    <source>
        <dbReference type="RuleBase" id="RU003796"/>
    </source>
</evidence>
<keyword evidence="2 5" id="KW-0805">Transcription regulation</keyword>
<feature type="compositionally biased region" description="Basic and acidic residues" evidence="6">
    <location>
        <begin position="1"/>
        <end position="13"/>
    </location>
</feature>
<feature type="compositionally biased region" description="Polar residues" evidence="6">
    <location>
        <begin position="191"/>
        <end position="201"/>
    </location>
</feature>
<evidence type="ECO:0000256" key="2">
    <source>
        <dbReference type="ARBA" id="ARBA00023015"/>
    </source>
</evidence>
<dbReference type="Proteomes" id="UP000789508">
    <property type="component" value="Unassembled WGS sequence"/>
</dbReference>
<dbReference type="AlphaFoldDB" id="A0A9N9F713"/>
<proteinExistence type="inferred from homology"/>
<protein>
    <submittedName>
        <fullName evidence="8">5294_t:CDS:1</fullName>
    </submittedName>
</protein>
<dbReference type="PANTHER" id="PTHR12081">
    <property type="entry name" value="TRANSCRIPTION FACTOR E2F"/>
    <property type="match status" value="1"/>
</dbReference>
<evidence type="ECO:0000256" key="4">
    <source>
        <dbReference type="ARBA" id="ARBA00023163"/>
    </source>
</evidence>